<evidence type="ECO:0000256" key="4">
    <source>
        <dbReference type="ARBA" id="ARBA00035204"/>
    </source>
</evidence>
<dbReference type="eggNOG" id="COG0255">
    <property type="taxonomic scope" value="Bacteria"/>
</dbReference>
<dbReference type="HAMAP" id="MF_00374">
    <property type="entry name" value="Ribosomal_uL29"/>
    <property type="match status" value="1"/>
</dbReference>
<dbReference type="GO" id="GO:0022625">
    <property type="term" value="C:cytosolic large ribosomal subunit"/>
    <property type="evidence" value="ECO:0007669"/>
    <property type="project" value="TreeGrafter"/>
</dbReference>
<evidence type="ECO:0000256" key="5">
    <source>
        <dbReference type="HAMAP-Rule" id="MF_00374"/>
    </source>
</evidence>
<name>B9KZX9_THERP</name>
<dbReference type="NCBIfam" id="TIGR00012">
    <property type="entry name" value="L29"/>
    <property type="match status" value="1"/>
</dbReference>
<dbReference type="GO" id="GO:0006412">
    <property type="term" value="P:translation"/>
    <property type="evidence" value="ECO:0007669"/>
    <property type="project" value="UniProtKB-UniRule"/>
</dbReference>
<dbReference type="STRING" id="309801.trd_0976"/>
<sequence>MKPAELRALTDDQLRQKLDELRNQVRDLRFAAALGQLKDTAAIRKARKDIARILTILSERERARLAEQGLLPPPKLTRRERRKRREQLAQQQRKG</sequence>
<feature type="compositionally biased region" description="Basic residues" evidence="6">
    <location>
        <begin position="76"/>
        <end position="85"/>
    </location>
</feature>
<dbReference type="PANTHER" id="PTHR10916:SF0">
    <property type="entry name" value="LARGE RIBOSOMAL SUBUNIT PROTEIN UL29C"/>
    <property type="match status" value="1"/>
</dbReference>
<evidence type="ECO:0000313" key="8">
    <source>
        <dbReference type="Proteomes" id="UP000000447"/>
    </source>
</evidence>
<dbReference type="AlphaFoldDB" id="B9KZX9"/>
<reference evidence="7 8" key="1">
    <citation type="journal article" date="2009" name="PLoS ONE">
        <title>Complete genome sequence of the aerobic CO-oxidizing thermophile Thermomicrobium roseum.</title>
        <authorList>
            <person name="Wu D."/>
            <person name="Raymond J."/>
            <person name="Wu M."/>
            <person name="Chatterji S."/>
            <person name="Ren Q."/>
            <person name="Graham J.E."/>
            <person name="Bryant D.A."/>
            <person name="Robb F."/>
            <person name="Colman A."/>
            <person name="Tallon L.J."/>
            <person name="Badger J.H."/>
            <person name="Madupu R."/>
            <person name="Ward N.L."/>
            <person name="Eisen J.A."/>
        </authorList>
    </citation>
    <scope>NUCLEOTIDE SEQUENCE [LARGE SCALE GENOMIC DNA]</scope>
    <source>
        <strain evidence="8">ATCC 27502 / DSM 5159 / P-2</strain>
    </source>
</reference>
<dbReference type="HOGENOM" id="CLU_2371818_0_0_0"/>
<evidence type="ECO:0000256" key="1">
    <source>
        <dbReference type="ARBA" id="ARBA00009254"/>
    </source>
</evidence>
<dbReference type="CDD" id="cd00427">
    <property type="entry name" value="Ribosomal_L29_HIP"/>
    <property type="match status" value="1"/>
</dbReference>
<organism evidence="7 8">
    <name type="scientific">Thermomicrobium roseum (strain ATCC 27502 / DSM 5159 / P-2)</name>
    <dbReference type="NCBI Taxonomy" id="309801"/>
    <lineage>
        <taxon>Bacteria</taxon>
        <taxon>Pseudomonadati</taxon>
        <taxon>Thermomicrobiota</taxon>
        <taxon>Thermomicrobia</taxon>
        <taxon>Thermomicrobiales</taxon>
        <taxon>Thermomicrobiaceae</taxon>
        <taxon>Thermomicrobium</taxon>
    </lineage>
</organism>
<dbReference type="InterPro" id="IPR050063">
    <property type="entry name" value="Ribosomal_protein_uL29"/>
</dbReference>
<dbReference type="PANTHER" id="PTHR10916">
    <property type="entry name" value="60S RIBOSOMAL PROTEIN L35/50S RIBOSOMAL PROTEIN L29"/>
    <property type="match status" value="1"/>
</dbReference>
<dbReference type="GO" id="GO:0003735">
    <property type="term" value="F:structural constituent of ribosome"/>
    <property type="evidence" value="ECO:0007669"/>
    <property type="project" value="InterPro"/>
</dbReference>
<keyword evidence="8" id="KW-1185">Reference proteome</keyword>
<dbReference type="KEGG" id="tro:trd_0976"/>
<keyword evidence="2 5" id="KW-0689">Ribosomal protein</keyword>
<feature type="region of interest" description="Disordered" evidence="6">
    <location>
        <begin position="66"/>
        <end position="95"/>
    </location>
</feature>
<dbReference type="FunFam" id="1.10.287.310:FF:000001">
    <property type="entry name" value="50S ribosomal protein L29"/>
    <property type="match status" value="1"/>
</dbReference>
<dbReference type="SUPFAM" id="SSF46561">
    <property type="entry name" value="Ribosomal protein L29 (L29p)"/>
    <property type="match status" value="1"/>
</dbReference>
<dbReference type="Proteomes" id="UP000000447">
    <property type="component" value="Chromosome"/>
</dbReference>
<dbReference type="Pfam" id="PF00831">
    <property type="entry name" value="Ribosomal_L29"/>
    <property type="match status" value="1"/>
</dbReference>
<dbReference type="InterPro" id="IPR001854">
    <property type="entry name" value="Ribosomal_uL29"/>
</dbReference>
<dbReference type="OrthoDB" id="9815192at2"/>
<protein>
    <recommendedName>
        <fullName evidence="4 5">Large ribosomal subunit protein uL29</fullName>
    </recommendedName>
</protein>
<evidence type="ECO:0000313" key="7">
    <source>
        <dbReference type="EMBL" id="ACM05102.1"/>
    </source>
</evidence>
<accession>B9KZX9</accession>
<evidence type="ECO:0000256" key="3">
    <source>
        <dbReference type="ARBA" id="ARBA00023274"/>
    </source>
</evidence>
<evidence type="ECO:0000256" key="6">
    <source>
        <dbReference type="SAM" id="MobiDB-lite"/>
    </source>
</evidence>
<dbReference type="InterPro" id="IPR036049">
    <property type="entry name" value="Ribosomal_uL29_sf"/>
</dbReference>
<evidence type="ECO:0000256" key="2">
    <source>
        <dbReference type="ARBA" id="ARBA00022980"/>
    </source>
</evidence>
<dbReference type="EMBL" id="CP001275">
    <property type="protein sequence ID" value="ACM05102.1"/>
    <property type="molecule type" value="Genomic_DNA"/>
</dbReference>
<proteinExistence type="inferred from homology"/>
<gene>
    <name evidence="5" type="primary">rpmC</name>
    <name evidence="7" type="ordered locus">trd_0976</name>
</gene>
<keyword evidence="3 5" id="KW-0687">Ribonucleoprotein</keyword>
<dbReference type="Gene3D" id="1.10.287.310">
    <property type="match status" value="1"/>
</dbReference>
<comment type="similarity">
    <text evidence="1 5">Belongs to the universal ribosomal protein uL29 family.</text>
</comment>